<dbReference type="GO" id="GO:0006508">
    <property type="term" value="P:proteolysis"/>
    <property type="evidence" value="ECO:0007669"/>
    <property type="project" value="InterPro"/>
</dbReference>
<comment type="similarity">
    <text evidence="1">Belongs to the peptidase A1 family.</text>
</comment>
<feature type="region of interest" description="Disordered" evidence="4">
    <location>
        <begin position="105"/>
        <end position="128"/>
    </location>
</feature>
<keyword evidence="5" id="KW-0732">Signal</keyword>
<sequence>MKYSFTTAGLMALVYGSAITVAAALPERATTKAAHIIDVHRDWDGVRAHVARKTARKDKRQSNSSSSLDYSGYWFANITAGGLPASVLLDTGSADLWLVDPSAGSDATDGVQTWDPTTAQDTSQMSGETFNIGYGQGGNGVSGNVYQTDVCLGEACTTMAVGSATTDQGLGSFPRSGILGLAFKGGNSVSPDQQNTFMESLQGSLAEPIFVTKFTPEGSTSQIAFGSNPFDFVAPMQEIQIDSSSSASYPYSWSYTGVDYSKNGQSLGTFDVVFDSGGPMTSAAEDIVRGYYDGVDGASDVNGDASSWTVPCGTELPDLTLTLGSATLVIPGEKFYNGNTDTSGDCTVWFVKENSPSRGVIGDPFFCEHVVVFNQQDSTISWGNQS</sequence>
<evidence type="ECO:0000256" key="1">
    <source>
        <dbReference type="ARBA" id="ARBA00007447"/>
    </source>
</evidence>
<dbReference type="PROSITE" id="PS00141">
    <property type="entry name" value="ASP_PROTEASE"/>
    <property type="match status" value="1"/>
</dbReference>
<dbReference type="EMBL" id="CP055901">
    <property type="protein sequence ID" value="QKX61377.1"/>
    <property type="molecule type" value="Genomic_DNA"/>
</dbReference>
<dbReference type="SUPFAM" id="SSF50630">
    <property type="entry name" value="Acid proteases"/>
    <property type="match status" value="1"/>
</dbReference>
<dbReference type="InterPro" id="IPR001969">
    <property type="entry name" value="Aspartic_peptidase_AS"/>
</dbReference>
<dbReference type="Proteomes" id="UP000509510">
    <property type="component" value="Chromosome IV"/>
</dbReference>
<feature type="domain" description="Peptidase A1" evidence="6">
    <location>
        <begin position="74"/>
        <end position="383"/>
    </location>
</feature>
<dbReference type="InterPro" id="IPR001461">
    <property type="entry name" value="Aspartic_peptidase_A1"/>
</dbReference>
<reference evidence="8" key="1">
    <citation type="submission" date="2020-06" db="EMBL/GenBank/DDBJ databases">
        <title>A chromosome-scale genome assembly of Talaromyces rugulosus W13939.</title>
        <authorList>
            <person name="Wang B."/>
            <person name="Guo L."/>
            <person name="Ye K."/>
            <person name="Wang L."/>
        </authorList>
    </citation>
    <scope>NUCLEOTIDE SEQUENCE [LARGE SCALE GENOMIC DNA]</scope>
    <source>
        <strain evidence="8">W13939</strain>
    </source>
</reference>
<dbReference type="KEGG" id="trg:TRUGW13939_08525"/>
<evidence type="ECO:0000256" key="4">
    <source>
        <dbReference type="SAM" id="MobiDB-lite"/>
    </source>
</evidence>
<dbReference type="OrthoDB" id="2747330at2759"/>
<dbReference type="Gene3D" id="2.40.70.10">
    <property type="entry name" value="Acid Proteases"/>
    <property type="match status" value="2"/>
</dbReference>
<evidence type="ECO:0000256" key="3">
    <source>
        <dbReference type="ARBA" id="ARBA00022801"/>
    </source>
</evidence>
<evidence type="ECO:0000256" key="5">
    <source>
        <dbReference type="SAM" id="SignalP"/>
    </source>
</evidence>
<dbReference type="Pfam" id="PF00026">
    <property type="entry name" value="Asp"/>
    <property type="match status" value="1"/>
</dbReference>
<dbReference type="InterPro" id="IPR021109">
    <property type="entry name" value="Peptidase_aspartic_dom_sf"/>
</dbReference>
<feature type="chain" id="PRO_5028856684" description="Peptidase A1 domain-containing protein" evidence="5">
    <location>
        <begin position="25"/>
        <end position="386"/>
    </location>
</feature>
<dbReference type="PANTHER" id="PTHR47966:SF2">
    <property type="entry name" value="ASPERGILLOPEPSIN-1-RELATED"/>
    <property type="match status" value="1"/>
</dbReference>
<dbReference type="RefSeq" id="XP_035347552.1">
    <property type="nucleotide sequence ID" value="XM_035491659.1"/>
</dbReference>
<evidence type="ECO:0000313" key="8">
    <source>
        <dbReference type="Proteomes" id="UP000509510"/>
    </source>
</evidence>
<dbReference type="PROSITE" id="PS51767">
    <property type="entry name" value="PEPTIDASE_A1"/>
    <property type="match status" value="1"/>
</dbReference>
<keyword evidence="8" id="KW-1185">Reference proteome</keyword>
<feature type="signal peptide" evidence="5">
    <location>
        <begin position="1"/>
        <end position="24"/>
    </location>
</feature>
<protein>
    <recommendedName>
        <fullName evidence="6">Peptidase A1 domain-containing protein</fullName>
    </recommendedName>
</protein>
<proteinExistence type="inferred from homology"/>
<evidence type="ECO:0000256" key="2">
    <source>
        <dbReference type="ARBA" id="ARBA00022750"/>
    </source>
</evidence>
<dbReference type="AlphaFoldDB" id="A0A7H8R5A3"/>
<gene>
    <name evidence="7" type="ORF">TRUGW13939_08525</name>
</gene>
<dbReference type="GeneID" id="55996014"/>
<name>A0A7H8R5A3_TALRU</name>
<feature type="compositionally biased region" description="Polar residues" evidence="4">
    <location>
        <begin position="110"/>
        <end position="128"/>
    </location>
</feature>
<keyword evidence="2" id="KW-0645">Protease</keyword>
<accession>A0A7H8R5A3</accession>
<evidence type="ECO:0000259" key="6">
    <source>
        <dbReference type="PROSITE" id="PS51767"/>
    </source>
</evidence>
<organism evidence="7 8">
    <name type="scientific">Talaromyces rugulosus</name>
    <name type="common">Penicillium rugulosum</name>
    <dbReference type="NCBI Taxonomy" id="121627"/>
    <lineage>
        <taxon>Eukaryota</taxon>
        <taxon>Fungi</taxon>
        <taxon>Dikarya</taxon>
        <taxon>Ascomycota</taxon>
        <taxon>Pezizomycotina</taxon>
        <taxon>Eurotiomycetes</taxon>
        <taxon>Eurotiomycetidae</taxon>
        <taxon>Eurotiales</taxon>
        <taxon>Trichocomaceae</taxon>
        <taxon>Talaromyces</taxon>
        <taxon>Talaromyces sect. Islandici</taxon>
    </lineage>
</organism>
<dbReference type="GO" id="GO:0004190">
    <property type="term" value="F:aspartic-type endopeptidase activity"/>
    <property type="evidence" value="ECO:0007669"/>
    <property type="project" value="UniProtKB-KW"/>
</dbReference>
<dbReference type="InterPro" id="IPR033121">
    <property type="entry name" value="PEPTIDASE_A1"/>
</dbReference>
<dbReference type="PANTHER" id="PTHR47966">
    <property type="entry name" value="BETA-SITE APP-CLEAVING ENZYME, ISOFORM A-RELATED"/>
    <property type="match status" value="1"/>
</dbReference>
<evidence type="ECO:0000313" key="7">
    <source>
        <dbReference type="EMBL" id="QKX61377.1"/>
    </source>
</evidence>
<keyword evidence="2" id="KW-0064">Aspartyl protease</keyword>
<keyword evidence="3" id="KW-0378">Hydrolase</keyword>